<gene>
    <name evidence="1" type="ORF">HNAJ_LOCUS12031</name>
</gene>
<name>A0A0R3TW19_RODNA</name>
<accession>A0A0R3TW19</accession>
<dbReference type="AlphaFoldDB" id="A0A0R3TW19"/>
<evidence type="ECO:0000313" key="2">
    <source>
        <dbReference type="Proteomes" id="UP000278807"/>
    </source>
</evidence>
<dbReference type="OrthoDB" id="10287321at2759"/>
<evidence type="ECO:0000313" key="1">
    <source>
        <dbReference type="EMBL" id="VDO12011.1"/>
    </source>
</evidence>
<reference evidence="1 2" key="2">
    <citation type="submission" date="2018-11" db="EMBL/GenBank/DDBJ databases">
        <authorList>
            <consortium name="Pathogen Informatics"/>
        </authorList>
    </citation>
    <scope>NUCLEOTIDE SEQUENCE [LARGE SCALE GENOMIC DNA]</scope>
</reference>
<protein>
    <submittedName>
        <fullName evidence="3">SMI1/KNR4 family protein</fullName>
    </submittedName>
</protein>
<sequence length="160" mass="19012">MPEKFDWNDIQPRLPEYRKVPAEIIYRRVGALPEYGSCPDERYFALDKTNGKQYFLFESKNDFIGYYLNKYFSRENISSDPEIHFAFIEHGGMLLSQIPHYKAFYWIDAHYEEVMAAVPMKCAELEMFQLEPYGTFVRRKDGYIGIEETHRNGRKHSDSN</sequence>
<reference evidence="3" key="1">
    <citation type="submission" date="2017-02" db="UniProtKB">
        <authorList>
            <consortium name="WormBaseParasite"/>
        </authorList>
    </citation>
    <scope>IDENTIFICATION</scope>
</reference>
<proteinExistence type="predicted"/>
<evidence type="ECO:0000313" key="3">
    <source>
        <dbReference type="WBParaSite" id="HNAJ_0001204201-mRNA-1"/>
    </source>
</evidence>
<keyword evidence="2" id="KW-1185">Reference proteome</keyword>
<dbReference type="Proteomes" id="UP000278807">
    <property type="component" value="Unassembled WGS sequence"/>
</dbReference>
<dbReference type="EMBL" id="UZAE01013978">
    <property type="protein sequence ID" value="VDO12011.1"/>
    <property type="molecule type" value="Genomic_DNA"/>
</dbReference>
<organism evidence="3">
    <name type="scientific">Rodentolepis nana</name>
    <name type="common">Dwarf tapeworm</name>
    <name type="synonym">Hymenolepis nana</name>
    <dbReference type="NCBI Taxonomy" id="102285"/>
    <lineage>
        <taxon>Eukaryota</taxon>
        <taxon>Metazoa</taxon>
        <taxon>Spiralia</taxon>
        <taxon>Lophotrochozoa</taxon>
        <taxon>Platyhelminthes</taxon>
        <taxon>Cestoda</taxon>
        <taxon>Eucestoda</taxon>
        <taxon>Cyclophyllidea</taxon>
        <taxon>Hymenolepididae</taxon>
        <taxon>Rodentolepis</taxon>
    </lineage>
</organism>
<dbReference type="WBParaSite" id="HNAJ_0001204201-mRNA-1">
    <property type="protein sequence ID" value="HNAJ_0001204201-mRNA-1"/>
    <property type="gene ID" value="HNAJ_0001204201"/>
</dbReference>